<dbReference type="CDD" id="cd21134">
    <property type="entry name" value="YTH"/>
    <property type="match status" value="1"/>
</dbReference>
<evidence type="ECO:0000256" key="1">
    <source>
        <dbReference type="PROSITE-ProRule" id="PRU00176"/>
    </source>
</evidence>
<dbReference type="OMA" id="FWEVESS"/>
<evidence type="ECO:0000256" key="2">
    <source>
        <dbReference type="SAM" id="MobiDB-lite"/>
    </source>
</evidence>
<dbReference type="Gene3D" id="3.30.70.330">
    <property type="match status" value="1"/>
</dbReference>
<dbReference type="GeneID" id="74896464"/>
<keyword evidence="6" id="KW-1185">Reference proteome</keyword>
<sequence length="630" mass="69915">MDGGTPQNRPTVAREAKGKNRAPSEPGRSTNPSGAHRQTKVASSRQISHSDNVQQFSQALNYMTPTGNYAHPQSVFVMGNMASALPSYPSGPIQYEQQSIQQQQFVPVCPNPASMYGMPQFQSFPASAPNPSMMFHAPYPQMYMPYVQQQQQHPDATISVANNPNSGSPQNPMGAYGHGYLHPNVYATQGHHSRLANVLRPSPQLYNQTDPNTRKANDGRSKEDKKRITIVDGSAQMKSFVTQGPSAGKRTPCCKLSAVMGEEKEEEEKGKKLTVVVGSAAPRSNLPKGPSRKPKQSGNALWVGNLAPGTNIVELKDHFSQDATKDLESVFLISRSNCAFVNYKTEEACIKALSRFHDTRLRGARLVCRVRRGLMSPGPHSELTGLADQSSMKEAEEMVKTTGTEDDGREGSYSMRVPNRYFILKSLTVEDLELSWQSGIWATQTHNEESLNRAFENADNVYLFFSANKSGEYYGYARMMSTIKDDESLTLEMPPRSEHHSSNEPDSPDVTPAPASRSAPNGRIINDVARGTIFWEADTSEDEEGLPRQHKNAYHPPNEQQSQAPAELQLIGKPFRIRWLSTERVPFHRTRGLRNPWNANREVKIARDGTELEFSVGEKLVLLFHPKSSG</sequence>
<feature type="region of interest" description="Disordered" evidence="2">
    <location>
        <begin position="540"/>
        <end position="563"/>
    </location>
</feature>
<dbReference type="PANTHER" id="PTHR12357:SF3">
    <property type="entry name" value="YTH DOMAIN-CONTAINING PROTEIN 1"/>
    <property type="match status" value="1"/>
</dbReference>
<dbReference type="Gene3D" id="3.10.590.10">
    <property type="entry name" value="ph1033 like domains"/>
    <property type="match status" value="1"/>
</dbReference>
<proteinExistence type="predicted"/>
<feature type="region of interest" description="Disordered" evidence="2">
    <location>
        <begin position="379"/>
        <end position="412"/>
    </location>
</feature>
<feature type="compositionally biased region" description="Polar residues" evidence="2">
    <location>
        <begin position="40"/>
        <end position="49"/>
    </location>
</feature>
<feature type="region of interest" description="Disordered" evidence="2">
    <location>
        <begin position="1"/>
        <end position="49"/>
    </location>
</feature>
<name>C8V3R8_EMENI</name>
<dbReference type="KEGG" id="ani:ANIA_10537"/>
<dbReference type="GO" id="GO:0000381">
    <property type="term" value="P:regulation of alternative mRNA splicing, via spliceosome"/>
    <property type="evidence" value="ECO:0000318"/>
    <property type="project" value="GO_Central"/>
</dbReference>
<feature type="compositionally biased region" description="Basic and acidic residues" evidence="2">
    <location>
        <begin position="212"/>
        <end position="225"/>
    </location>
</feature>
<feature type="region of interest" description="Disordered" evidence="2">
    <location>
        <begin position="279"/>
        <end position="299"/>
    </location>
</feature>
<dbReference type="SMART" id="SM00360">
    <property type="entry name" value="RRM"/>
    <property type="match status" value="1"/>
</dbReference>
<dbReference type="PANTHER" id="PTHR12357">
    <property type="entry name" value="YTH YT521-B HOMOLOGY DOMAIN-CONTAINING"/>
    <property type="match status" value="1"/>
</dbReference>
<dbReference type="Pfam" id="PF25701">
    <property type="entry name" value="RRM_YTH1"/>
    <property type="match status" value="1"/>
</dbReference>
<dbReference type="OrthoDB" id="306690at2759"/>
<dbReference type="SUPFAM" id="SSF54928">
    <property type="entry name" value="RNA-binding domain, RBD"/>
    <property type="match status" value="1"/>
</dbReference>
<dbReference type="GO" id="GO:0003729">
    <property type="term" value="F:mRNA binding"/>
    <property type="evidence" value="ECO:0000318"/>
    <property type="project" value="GO_Central"/>
</dbReference>
<dbReference type="GO" id="GO:1990247">
    <property type="term" value="F:N6-methyladenosine-containing RNA reader activity"/>
    <property type="evidence" value="ECO:0000318"/>
    <property type="project" value="GO_Central"/>
</dbReference>
<dbReference type="EMBL" id="BN001302">
    <property type="protein sequence ID" value="CBF74298.1"/>
    <property type="molecule type" value="Genomic_DNA"/>
</dbReference>
<dbReference type="GO" id="GO:0000398">
    <property type="term" value="P:mRNA splicing, via spliceosome"/>
    <property type="evidence" value="ECO:0000318"/>
    <property type="project" value="GO_Central"/>
</dbReference>
<evidence type="ECO:0000313" key="6">
    <source>
        <dbReference type="Proteomes" id="UP000000560"/>
    </source>
</evidence>
<feature type="domain" description="YTH" evidence="4">
    <location>
        <begin position="419"/>
        <end position="624"/>
    </location>
</feature>
<dbReference type="GO" id="GO:0005654">
    <property type="term" value="C:nucleoplasm"/>
    <property type="evidence" value="ECO:0000318"/>
    <property type="project" value="GO_Central"/>
</dbReference>
<dbReference type="PROSITE" id="PS50882">
    <property type="entry name" value="YTH"/>
    <property type="match status" value="1"/>
</dbReference>
<feature type="region of interest" description="Disordered" evidence="2">
    <location>
        <begin position="492"/>
        <end position="522"/>
    </location>
</feature>
<reference evidence="6" key="2">
    <citation type="journal article" date="2009" name="Fungal Genet. Biol.">
        <title>The 2008 update of the Aspergillus nidulans genome annotation: a community effort.</title>
        <authorList>
            <person name="Wortman J.R."/>
            <person name="Gilsenan J.M."/>
            <person name="Joardar V."/>
            <person name="Deegan J."/>
            <person name="Clutterbuck J."/>
            <person name="Andersen M.R."/>
            <person name="Archer D."/>
            <person name="Bencina M."/>
            <person name="Braus G."/>
            <person name="Coutinho P."/>
            <person name="von Dohren H."/>
            <person name="Doonan J."/>
            <person name="Driessen A.J."/>
            <person name="Durek P."/>
            <person name="Espeso E."/>
            <person name="Fekete E."/>
            <person name="Flipphi M."/>
            <person name="Estrada C.G."/>
            <person name="Geysens S."/>
            <person name="Goldman G."/>
            <person name="de Groot P.W."/>
            <person name="Hansen K."/>
            <person name="Harris S.D."/>
            <person name="Heinekamp T."/>
            <person name="Helmstaedt K."/>
            <person name="Henrissat B."/>
            <person name="Hofmann G."/>
            <person name="Homan T."/>
            <person name="Horio T."/>
            <person name="Horiuchi H."/>
            <person name="James S."/>
            <person name="Jones M."/>
            <person name="Karaffa L."/>
            <person name="Karanyi Z."/>
            <person name="Kato M."/>
            <person name="Keller N."/>
            <person name="Kelly D.E."/>
            <person name="Kiel J.A."/>
            <person name="Kim J.M."/>
            <person name="van der Klei I.J."/>
            <person name="Klis F.M."/>
            <person name="Kovalchuk A."/>
            <person name="Krasevec N."/>
            <person name="Kubicek C.P."/>
            <person name="Liu B."/>
            <person name="Maccabe A."/>
            <person name="Meyer V."/>
            <person name="Mirabito P."/>
            <person name="Miskei M."/>
            <person name="Mos M."/>
            <person name="Mullins J."/>
            <person name="Nelson D.R."/>
            <person name="Nielsen J."/>
            <person name="Oakley B.R."/>
            <person name="Osmani S.A."/>
            <person name="Pakula T."/>
            <person name="Paszewski A."/>
            <person name="Paulsen I."/>
            <person name="Pilsyk S."/>
            <person name="Pocsi I."/>
            <person name="Punt P.J."/>
            <person name="Ram A.F."/>
            <person name="Ren Q."/>
            <person name="Robellet X."/>
            <person name="Robson G."/>
            <person name="Seiboth B."/>
            <person name="van Solingen P."/>
            <person name="Specht T."/>
            <person name="Sun J."/>
            <person name="Taheri-Talesh N."/>
            <person name="Takeshita N."/>
            <person name="Ussery D."/>
            <person name="vanKuyk P.A."/>
            <person name="Visser H."/>
            <person name="van de Vondervoort P.J."/>
            <person name="de Vries R.P."/>
            <person name="Walton J."/>
            <person name="Xiang X."/>
            <person name="Xiong Y."/>
            <person name="Zeng A.P."/>
            <person name="Brandt B.W."/>
            <person name="Cornell M.J."/>
            <person name="van den Hondel C.A."/>
            <person name="Visser J."/>
            <person name="Oliver S.G."/>
            <person name="Turner G."/>
        </authorList>
    </citation>
    <scope>GENOME REANNOTATION</scope>
    <source>
        <strain evidence="6">FGSC A4 / ATCC 38163 / CBS 112.46 / NRRL 194 / M139</strain>
    </source>
</reference>
<dbReference type="AlphaFoldDB" id="C8V3R8"/>
<dbReference type="InterPro" id="IPR012677">
    <property type="entry name" value="Nucleotide-bd_a/b_plait_sf"/>
</dbReference>
<dbReference type="Proteomes" id="UP000000560">
    <property type="component" value="Chromosome II"/>
</dbReference>
<dbReference type="PROSITE" id="PS50102">
    <property type="entry name" value="RRM"/>
    <property type="match status" value="1"/>
</dbReference>
<accession>C8V3R8</accession>
<dbReference type="InterPro" id="IPR035979">
    <property type="entry name" value="RBD_domain_sf"/>
</dbReference>
<evidence type="ECO:0000259" key="3">
    <source>
        <dbReference type="PROSITE" id="PS50102"/>
    </source>
</evidence>
<keyword evidence="1" id="KW-0694">RNA-binding</keyword>
<feature type="domain" description="RRM" evidence="3">
    <location>
        <begin position="299"/>
        <end position="373"/>
    </location>
</feature>
<gene>
    <name evidence="5" type="ORF">ANIA_10537</name>
</gene>
<evidence type="ECO:0000313" key="5">
    <source>
        <dbReference type="EMBL" id="CBF74298.1"/>
    </source>
</evidence>
<dbReference type="InterPro" id="IPR000504">
    <property type="entry name" value="RRM_dom"/>
</dbReference>
<dbReference type="CDD" id="cd00590">
    <property type="entry name" value="RRM_SF"/>
    <property type="match status" value="1"/>
</dbReference>
<evidence type="ECO:0000259" key="4">
    <source>
        <dbReference type="PROSITE" id="PS50882"/>
    </source>
</evidence>
<dbReference type="InterPro" id="IPR057720">
    <property type="entry name" value="RRM_YTH1"/>
</dbReference>
<dbReference type="InterPro" id="IPR045168">
    <property type="entry name" value="YTH_prot"/>
</dbReference>
<reference evidence="6" key="1">
    <citation type="journal article" date="2005" name="Nature">
        <title>Sequencing of Aspergillus nidulans and comparative analysis with A. fumigatus and A. oryzae.</title>
        <authorList>
            <person name="Galagan J.E."/>
            <person name="Calvo S.E."/>
            <person name="Cuomo C."/>
            <person name="Ma L.J."/>
            <person name="Wortman J.R."/>
            <person name="Batzoglou S."/>
            <person name="Lee S.I."/>
            <person name="Basturkmen M."/>
            <person name="Spevak C.C."/>
            <person name="Clutterbuck J."/>
            <person name="Kapitonov V."/>
            <person name="Jurka J."/>
            <person name="Scazzocchio C."/>
            <person name="Farman M."/>
            <person name="Butler J."/>
            <person name="Purcell S."/>
            <person name="Harris S."/>
            <person name="Braus G.H."/>
            <person name="Draht O."/>
            <person name="Busch S."/>
            <person name="D'Enfert C."/>
            <person name="Bouchier C."/>
            <person name="Goldman G.H."/>
            <person name="Bell-Pedersen D."/>
            <person name="Griffiths-Jones S."/>
            <person name="Doonan J.H."/>
            <person name="Yu J."/>
            <person name="Vienken K."/>
            <person name="Pain A."/>
            <person name="Freitag M."/>
            <person name="Selker E.U."/>
            <person name="Archer D.B."/>
            <person name="Penalva M.A."/>
            <person name="Oakley B.R."/>
            <person name="Momany M."/>
            <person name="Tanaka T."/>
            <person name="Kumagai T."/>
            <person name="Asai K."/>
            <person name="Machida M."/>
            <person name="Nierman W.C."/>
            <person name="Denning D.W."/>
            <person name="Caddick M."/>
            <person name="Hynes M."/>
            <person name="Paoletti M."/>
            <person name="Fischer R."/>
            <person name="Miller B."/>
            <person name="Dyer P."/>
            <person name="Sachs M.S."/>
            <person name="Osmani S.A."/>
            <person name="Birren B.W."/>
        </authorList>
    </citation>
    <scope>NUCLEOTIDE SEQUENCE [LARGE SCALE GENOMIC DNA]</scope>
    <source>
        <strain evidence="6">FGSC A4 / ATCC 38163 / CBS 112.46 / NRRL 194 / M139</strain>
    </source>
</reference>
<feature type="region of interest" description="Disordered" evidence="2">
    <location>
        <begin position="202"/>
        <end position="225"/>
    </location>
</feature>
<dbReference type="STRING" id="227321.C8V3R8"/>
<dbReference type="RefSeq" id="XP_050467306.1">
    <property type="nucleotide sequence ID" value="XM_050611261.1"/>
</dbReference>
<dbReference type="Pfam" id="PF04146">
    <property type="entry name" value="YTH"/>
    <property type="match status" value="1"/>
</dbReference>
<dbReference type="InterPro" id="IPR007275">
    <property type="entry name" value="YTH_domain"/>
</dbReference>
<feature type="compositionally biased region" description="Polar residues" evidence="2">
    <location>
        <begin position="1"/>
        <end position="10"/>
    </location>
</feature>
<organism evidence="5 6">
    <name type="scientific">Emericella nidulans (strain FGSC A4 / ATCC 38163 / CBS 112.46 / NRRL 194 / M139)</name>
    <name type="common">Aspergillus nidulans</name>
    <dbReference type="NCBI Taxonomy" id="227321"/>
    <lineage>
        <taxon>Eukaryota</taxon>
        <taxon>Fungi</taxon>
        <taxon>Dikarya</taxon>
        <taxon>Ascomycota</taxon>
        <taxon>Pezizomycotina</taxon>
        <taxon>Eurotiomycetes</taxon>
        <taxon>Eurotiomycetidae</taxon>
        <taxon>Eurotiales</taxon>
        <taxon>Aspergillaceae</taxon>
        <taxon>Aspergillus</taxon>
        <taxon>Aspergillus subgen. Nidulantes</taxon>
    </lineage>
</organism>
<protein>
    <submittedName>
        <fullName evidence="5">YT521-B-like splicing factor, putative (AFU_orthologue AFUA_7G03780)</fullName>
    </submittedName>
</protein>
<dbReference type="HOGENOM" id="CLU_011694_2_1_1"/>
<dbReference type="InParanoid" id="C8V3R8"/>
<dbReference type="VEuPathDB" id="FungiDB:AN10537"/>
<dbReference type="eggNOG" id="KOG1902">
    <property type="taxonomic scope" value="Eukaryota"/>
</dbReference>